<dbReference type="Gene3D" id="3.90.550.10">
    <property type="entry name" value="Spore Coat Polysaccharide Biosynthesis Protein SpsA, Chain A"/>
    <property type="match status" value="1"/>
</dbReference>
<sequence>MSCDHISFHSILLAHPADAVLDNHRAYCARHGYTHTAHAIGSPGNSDRIRLLYKYSLARKAVVAARADTLLIFADDSAVMYEPLAADRVIGDATYWIAQCAVHNRPDGCFFMLRAGPAALQWLDGVLDVLRDHEAEYGASRWNHFELEGIPATPYDQPLDGAAWSSLLFIPFGHHLPEHSAFVLSLNPSVHKNVHDDRVTSRLVDYLNTVQARGGRLYDDVDMTPVSGAPFEVVNPGQPFALITSYTPNISLYAVISERNITAYCRRHGYTHYIYRDTPAHLDRNVTGNWNKAALLLHHFDAHQQVGWIDADILIHTPQHPIHEVTSKQSFTLVRDISNHRLNSGFMVFSNTPECRAYLERVQATIDAVPDKLGVYSSGGDQMAFVSTWEAAGGNATIPLSDCVSLNSHPSLYDADSFMIHYMGYPDRFRAVVMRSDASDIDRRNRG</sequence>
<dbReference type="SUPFAM" id="SSF53448">
    <property type="entry name" value="Nucleotide-diphospho-sugar transferases"/>
    <property type="match status" value="1"/>
</dbReference>
<organism evidence="3 4">
    <name type="scientific">Burkholderia contaminans</name>
    <dbReference type="NCBI Taxonomy" id="488447"/>
    <lineage>
        <taxon>Bacteria</taxon>
        <taxon>Pseudomonadati</taxon>
        <taxon>Pseudomonadota</taxon>
        <taxon>Betaproteobacteria</taxon>
        <taxon>Burkholderiales</taxon>
        <taxon>Burkholderiaceae</taxon>
        <taxon>Burkholderia</taxon>
        <taxon>Burkholderia cepacia complex</taxon>
    </lineage>
</organism>
<gene>
    <name evidence="3" type="ORF">C3743_37100</name>
</gene>
<dbReference type="GO" id="GO:0016757">
    <property type="term" value="F:glycosyltransferase activity"/>
    <property type="evidence" value="ECO:0007669"/>
    <property type="project" value="UniProtKB-KW"/>
</dbReference>
<comment type="caution">
    <text evidence="3">The sequence shown here is derived from an EMBL/GenBank/DDBJ whole genome shotgun (WGS) entry which is preliminary data.</text>
</comment>
<dbReference type="GO" id="GO:0006487">
    <property type="term" value="P:protein N-linked glycosylation"/>
    <property type="evidence" value="ECO:0007669"/>
    <property type="project" value="TreeGrafter"/>
</dbReference>
<dbReference type="AlphaFoldDB" id="A0A2S5DQ99"/>
<evidence type="ECO:0000256" key="1">
    <source>
        <dbReference type="ARBA" id="ARBA00022676"/>
    </source>
</evidence>
<dbReference type="InterPro" id="IPR008630">
    <property type="entry name" value="Glyco_trans_34"/>
</dbReference>
<keyword evidence="2" id="KW-0808">Transferase</keyword>
<dbReference type="EMBL" id="PQVP01000003">
    <property type="protein sequence ID" value="POZ81233.1"/>
    <property type="molecule type" value="Genomic_DNA"/>
</dbReference>
<evidence type="ECO:0000313" key="3">
    <source>
        <dbReference type="EMBL" id="POZ81233.1"/>
    </source>
</evidence>
<dbReference type="GO" id="GO:0016020">
    <property type="term" value="C:membrane"/>
    <property type="evidence" value="ECO:0007669"/>
    <property type="project" value="InterPro"/>
</dbReference>
<dbReference type="PANTHER" id="PTHR31306">
    <property type="entry name" value="ALPHA-1,6-MANNOSYLTRANSFERASE MNN11-RELATED"/>
    <property type="match status" value="1"/>
</dbReference>
<proteinExistence type="predicted"/>
<dbReference type="Pfam" id="PF05637">
    <property type="entry name" value="Glyco_transf_34"/>
    <property type="match status" value="1"/>
</dbReference>
<evidence type="ECO:0008006" key="5">
    <source>
        <dbReference type="Google" id="ProtNLM"/>
    </source>
</evidence>
<evidence type="ECO:0000313" key="4">
    <source>
        <dbReference type="Proteomes" id="UP000238655"/>
    </source>
</evidence>
<reference evidence="3 4" key="1">
    <citation type="submission" date="2018-01" db="EMBL/GenBank/DDBJ databases">
        <title>Successful Treatment of Persistent Burkholderia cepacia Bacteremia with Ceftazidime-Avibactam.</title>
        <authorList>
            <person name="Tamma P."/>
            <person name="Fan Y."/>
            <person name="Bergman Y."/>
            <person name="Sick-Samuels A."/>
            <person name="Hsu A."/>
            <person name="Timp W."/>
            <person name="Simner P."/>
        </authorList>
    </citation>
    <scope>NUCLEOTIDE SEQUENCE [LARGE SCALE GENOMIC DNA]</scope>
    <source>
        <strain evidence="3 4">170816</strain>
    </source>
</reference>
<dbReference type="PANTHER" id="PTHR31306:SF4">
    <property type="entry name" value="ALPHA-1,2-GALACTOSYLTRANSFERASE"/>
    <property type="match status" value="1"/>
</dbReference>
<name>A0A2S5DQ99_9BURK</name>
<evidence type="ECO:0000256" key="2">
    <source>
        <dbReference type="ARBA" id="ARBA00022679"/>
    </source>
</evidence>
<accession>A0A2S5DQ99</accession>
<keyword evidence="1" id="KW-0328">Glycosyltransferase</keyword>
<dbReference type="RefSeq" id="WP_089464250.1">
    <property type="nucleotide sequence ID" value="NZ_CM009577.1"/>
</dbReference>
<protein>
    <recommendedName>
        <fullName evidence="5">Galactosyl transferase GMA12/MNN10 domain protein</fullName>
    </recommendedName>
</protein>
<dbReference type="InterPro" id="IPR029044">
    <property type="entry name" value="Nucleotide-diphossugar_trans"/>
</dbReference>
<dbReference type="Proteomes" id="UP000238655">
    <property type="component" value="Chromosome 3"/>
</dbReference>